<evidence type="ECO:0000313" key="2">
    <source>
        <dbReference type="EMBL" id="QHU21257.1"/>
    </source>
</evidence>
<evidence type="ECO:0000256" key="1">
    <source>
        <dbReference type="SAM" id="Phobius"/>
    </source>
</evidence>
<feature type="transmembrane region" description="Helical" evidence="1">
    <location>
        <begin position="136"/>
        <end position="154"/>
    </location>
</feature>
<proteinExistence type="predicted"/>
<reference evidence="2" key="1">
    <citation type="journal article" date="2020" name="Nature">
        <title>Giant virus diversity and host interactions through global metagenomics.</title>
        <authorList>
            <person name="Schulz F."/>
            <person name="Roux S."/>
            <person name="Paez-Espino D."/>
            <person name="Jungbluth S."/>
            <person name="Walsh D.A."/>
            <person name="Denef V.J."/>
            <person name="McMahon K.D."/>
            <person name="Konstantinidis K.T."/>
            <person name="Eloe-Fadrosh E.A."/>
            <person name="Kyrpides N.C."/>
            <person name="Woyke T."/>
        </authorList>
    </citation>
    <scope>NUCLEOTIDE SEQUENCE</scope>
    <source>
        <strain evidence="2">GVMAG-S-3300013094-109</strain>
    </source>
</reference>
<accession>A0A6C0KX44</accession>
<protein>
    <submittedName>
        <fullName evidence="2">Uncharacterized protein</fullName>
    </submittedName>
</protein>
<name>A0A6C0KX44_9ZZZZ</name>
<keyword evidence="1" id="KW-0472">Membrane</keyword>
<keyword evidence="1" id="KW-0812">Transmembrane</keyword>
<feature type="transmembrane region" description="Helical" evidence="1">
    <location>
        <begin position="12"/>
        <end position="30"/>
    </location>
</feature>
<organism evidence="2">
    <name type="scientific">viral metagenome</name>
    <dbReference type="NCBI Taxonomy" id="1070528"/>
    <lineage>
        <taxon>unclassified sequences</taxon>
        <taxon>metagenomes</taxon>
        <taxon>organismal metagenomes</taxon>
    </lineage>
</organism>
<sequence>MYYIIILKEMNITRYVVLCLNLLYCKAFIFKKNFLGVGKLFENKQFMFNKMNVIKTKEEKYEYYEDWSCGEVPWELESQVHTIIIPTKTRFVDYDSILNSKNSLCVTSSVIKVLYKDILNEEALLEQLVSIDLSNYLFDSLGLFSLFGVISYGYRISIKNEMEFIKKQKKNYSKKKITLREIKSYLTMQKMIKTFVFMLLLVLTKNVKGVE</sequence>
<dbReference type="AlphaFoldDB" id="A0A6C0KX44"/>
<dbReference type="EMBL" id="MN740989">
    <property type="protein sequence ID" value="QHU21257.1"/>
    <property type="molecule type" value="Genomic_DNA"/>
</dbReference>
<keyword evidence="1" id="KW-1133">Transmembrane helix</keyword>